<dbReference type="EMBL" id="CP063356">
    <property type="protein sequence ID" value="QOY34781.1"/>
    <property type="molecule type" value="Genomic_DNA"/>
</dbReference>
<protein>
    <submittedName>
        <fullName evidence="2">ATP-binding protein</fullName>
    </submittedName>
</protein>
<dbReference type="OrthoDB" id="9795565at2"/>
<dbReference type="GO" id="GO:0005524">
    <property type="term" value="F:ATP binding"/>
    <property type="evidence" value="ECO:0007669"/>
    <property type="project" value="UniProtKB-KW"/>
</dbReference>
<evidence type="ECO:0000313" key="1">
    <source>
        <dbReference type="EMBL" id="OIJ20553.1"/>
    </source>
</evidence>
<dbReference type="Proteomes" id="UP000180175">
    <property type="component" value="Chromosome"/>
</dbReference>
<keyword evidence="3" id="KW-1185">Reference proteome</keyword>
<reference evidence="2" key="4">
    <citation type="submission" date="2020-10" db="EMBL/GenBank/DDBJ databases">
        <authorList>
            <person name="Bassil N.M."/>
            <person name="Lloyd J.R."/>
        </authorList>
    </citation>
    <scope>NUCLEOTIDE SEQUENCE</scope>
    <source>
        <strain evidence="2">NB2006</strain>
    </source>
</reference>
<evidence type="ECO:0000313" key="3">
    <source>
        <dbReference type="Proteomes" id="UP000180175"/>
    </source>
</evidence>
<dbReference type="RefSeq" id="WP_071316615.1">
    <property type="nucleotide sequence ID" value="NZ_CP063356.2"/>
</dbReference>
<dbReference type="SUPFAM" id="SSF52540">
    <property type="entry name" value="P-loop containing nucleoside triphosphate hydrolases"/>
    <property type="match status" value="1"/>
</dbReference>
<keyword evidence="2" id="KW-0547">Nucleotide-binding</keyword>
<evidence type="ECO:0000313" key="2">
    <source>
        <dbReference type="EMBL" id="QOY34781.1"/>
    </source>
</evidence>
<sequence length="115" mass="13060">MVNSIVFSKVKKENIFCETFDEFEKNNGIQFSNAGIAVIYGPNGTGKTSLTRVLDCEKGSSFNVEFEGKQYSEIDNELFHIINDQNSRNIIVGETEDFLLGDDIKKEYDLQRCNC</sequence>
<dbReference type="InterPro" id="IPR027417">
    <property type="entry name" value="P-loop_NTPase"/>
</dbReference>
<name>A0A1S2M7S4_9BACI</name>
<keyword evidence="2" id="KW-0067">ATP-binding</keyword>
<reference evidence="2 3" key="3">
    <citation type="journal article" date="2019" name="Int. J. Syst. Evol. Microbiol.">
        <title>Anaerobacillus isosaccharinicus sp. nov., an alkaliphilic bacterium which degrades isosaccharinic acid.</title>
        <authorList>
            <person name="Bassil N.M."/>
            <person name="Lloyd J.R."/>
        </authorList>
    </citation>
    <scope>NUCLEOTIDE SEQUENCE [LARGE SCALE GENOMIC DNA]</scope>
    <source>
        <strain evidence="2 3">NB2006</strain>
    </source>
</reference>
<organism evidence="1 3">
    <name type="scientific">Anaerobacillus isosaccharinicus</name>
    <dbReference type="NCBI Taxonomy" id="1532552"/>
    <lineage>
        <taxon>Bacteria</taxon>
        <taxon>Bacillati</taxon>
        <taxon>Bacillota</taxon>
        <taxon>Bacilli</taxon>
        <taxon>Bacillales</taxon>
        <taxon>Bacillaceae</taxon>
        <taxon>Anaerobacillus</taxon>
    </lineage>
</organism>
<proteinExistence type="predicted"/>
<dbReference type="AlphaFoldDB" id="A0A1S2M7S4"/>
<accession>A0A1S2M7S4</accession>
<reference evidence="2 3" key="2">
    <citation type="journal article" date="2017" name="Genome Announc.">
        <title>Draft Genome Sequences of Four Alkaliphilic Bacteria Belonging to the Anaerobacillus Genus.</title>
        <authorList>
            <person name="Bassil N.M."/>
            <person name="Lloyd J.R."/>
        </authorList>
    </citation>
    <scope>NUCLEOTIDE SEQUENCE [LARGE SCALE GENOMIC DNA]</scope>
    <source>
        <strain evidence="2 3">NB2006</strain>
    </source>
</reference>
<dbReference type="EMBL" id="LQXD01000070">
    <property type="protein sequence ID" value="OIJ20553.1"/>
    <property type="molecule type" value="Genomic_DNA"/>
</dbReference>
<gene>
    <name evidence="2" type="ORF">AWH56_018930</name>
    <name evidence="1" type="ORF">AWH56_07845</name>
</gene>
<dbReference type="KEGG" id="aia:AWH56_018930"/>
<reference evidence="1 3" key="1">
    <citation type="submission" date="2016-10" db="EMBL/GenBank/DDBJ databases">
        <title>Draft genome sequences of four alkaliphilic bacteria belonging to the Anaerobacillus genus.</title>
        <authorList>
            <person name="Bassil N.M."/>
            <person name="Lloyd J.R."/>
        </authorList>
    </citation>
    <scope>NUCLEOTIDE SEQUENCE [LARGE SCALE GENOMIC DNA]</scope>
    <source>
        <strain evidence="1 3">NB2006</strain>
    </source>
</reference>
<dbReference type="Gene3D" id="3.40.50.300">
    <property type="entry name" value="P-loop containing nucleotide triphosphate hydrolases"/>
    <property type="match status" value="1"/>
</dbReference>